<evidence type="ECO:0000313" key="3">
    <source>
        <dbReference type="Proteomes" id="UP000053647"/>
    </source>
</evidence>
<reference evidence="3" key="2">
    <citation type="submission" date="2015-01" db="EMBL/GenBank/DDBJ databases">
        <title>Evolutionary Origins and Diversification of the Mycorrhizal Mutualists.</title>
        <authorList>
            <consortium name="DOE Joint Genome Institute"/>
            <consortium name="Mycorrhizal Genomics Consortium"/>
            <person name="Kohler A."/>
            <person name="Kuo A."/>
            <person name="Nagy L.G."/>
            <person name="Floudas D."/>
            <person name="Copeland A."/>
            <person name="Barry K.W."/>
            <person name="Cichocki N."/>
            <person name="Veneault-Fourrey C."/>
            <person name="LaButti K."/>
            <person name="Lindquist E.A."/>
            <person name="Lipzen A."/>
            <person name="Lundell T."/>
            <person name="Morin E."/>
            <person name="Murat C."/>
            <person name="Riley R."/>
            <person name="Ohm R."/>
            <person name="Sun H."/>
            <person name="Tunlid A."/>
            <person name="Henrissat B."/>
            <person name="Grigoriev I.V."/>
            <person name="Hibbett D.S."/>
            <person name="Martin F."/>
        </authorList>
    </citation>
    <scope>NUCLEOTIDE SEQUENCE [LARGE SCALE GENOMIC DNA]</scope>
    <source>
        <strain evidence="3">ATCC 200175</strain>
    </source>
</reference>
<dbReference type="Proteomes" id="UP000053647">
    <property type="component" value="Unassembled WGS sequence"/>
</dbReference>
<protein>
    <submittedName>
        <fullName evidence="2">Uncharacterized protein</fullName>
    </submittedName>
</protein>
<organism evidence="2 3">
    <name type="scientific">Paxillus involutus ATCC 200175</name>
    <dbReference type="NCBI Taxonomy" id="664439"/>
    <lineage>
        <taxon>Eukaryota</taxon>
        <taxon>Fungi</taxon>
        <taxon>Dikarya</taxon>
        <taxon>Basidiomycota</taxon>
        <taxon>Agaricomycotina</taxon>
        <taxon>Agaricomycetes</taxon>
        <taxon>Agaricomycetidae</taxon>
        <taxon>Boletales</taxon>
        <taxon>Paxilineae</taxon>
        <taxon>Paxillaceae</taxon>
        <taxon>Paxillus</taxon>
    </lineage>
</organism>
<sequence>MSPPNALTPMLSPPTPTTVTSIQPGHKKVSTGVGNQSSLRVQHRATTHPITPARTQRPTHEGSIRPRAYPICPGLSLSFTDPCVRPCTARSAHALVRPHAKQRIRAKWRSHTRNGATDCTSTADGPKMTDPQAHKDAKWHIWTPENPPTGPKAHKDAKWSRKDPVPSPRAMSMPNGPH</sequence>
<proteinExistence type="predicted"/>
<feature type="compositionally biased region" description="Basic and acidic residues" evidence="1">
    <location>
        <begin position="153"/>
        <end position="164"/>
    </location>
</feature>
<feature type="compositionally biased region" description="Basic residues" evidence="1">
    <location>
        <begin position="98"/>
        <end position="112"/>
    </location>
</feature>
<dbReference type="EMBL" id="KN819401">
    <property type="protein sequence ID" value="KIJ10638.1"/>
    <property type="molecule type" value="Genomic_DNA"/>
</dbReference>
<evidence type="ECO:0000313" key="2">
    <source>
        <dbReference type="EMBL" id="KIJ10638.1"/>
    </source>
</evidence>
<dbReference type="HOGENOM" id="CLU_1511070_0_0_1"/>
<feature type="region of interest" description="Disordered" evidence="1">
    <location>
        <begin position="1"/>
        <end position="41"/>
    </location>
</feature>
<reference evidence="2 3" key="1">
    <citation type="submission" date="2014-06" db="EMBL/GenBank/DDBJ databases">
        <authorList>
            <consortium name="DOE Joint Genome Institute"/>
            <person name="Kuo A."/>
            <person name="Kohler A."/>
            <person name="Nagy L.G."/>
            <person name="Floudas D."/>
            <person name="Copeland A."/>
            <person name="Barry K.W."/>
            <person name="Cichocki N."/>
            <person name="Veneault-Fourrey C."/>
            <person name="LaButti K."/>
            <person name="Lindquist E.A."/>
            <person name="Lipzen A."/>
            <person name="Lundell T."/>
            <person name="Morin E."/>
            <person name="Murat C."/>
            <person name="Sun H."/>
            <person name="Tunlid A."/>
            <person name="Henrissat B."/>
            <person name="Grigoriev I.V."/>
            <person name="Hibbett D.S."/>
            <person name="Martin F."/>
            <person name="Nordberg H.P."/>
            <person name="Cantor M.N."/>
            <person name="Hua S.X."/>
        </authorList>
    </citation>
    <scope>NUCLEOTIDE SEQUENCE [LARGE SCALE GENOMIC DNA]</scope>
    <source>
        <strain evidence="2 3">ATCC 200175</strain>
    </source>
</reference>
<accession>A0A0C9TIV5</accession>
<evidence type="ECO:0000256" key="1">
    <source>
        <dbReference type="SAM" id="MobiDB-lite"/>
    </source>
</evidence>
<dbReference type="OrthoDB" id="2710111at2759"/>
<name>A0A0C9TIV5_PAXIN</name>
<feature type="region of interest" description="Disordered" evidence="1">
    <location>
        <begin position="98"/>
        <end position="178"/>
    </location>
</feature>
<feature type="compositionally biased region" description="Polar residues" evidence="1">
    <location>
        <begin position="113"/>
        <end position="123"/>
    </location>
</feature>
<gene>
    <name evidence="2" type="ORF">PAXINDRAFT_16404</name>
</gene>
<dbReference type="AlphaFoldDB" id="A0A0C9TIV5"/>
<keyword evidence="3" id="KW-1185">Reference proteome</keyword>